<dbReference type="EMBL" id="KV448954">
    <property type="protein sequence ID" value="OAX32638.1"/>
    <property type="molecule type" value="Genomic_DNA"/>
</dbReference>
<dbReference type="GO" id="GO:0003677">
    <property type="term" value="F:DNA binding"/>
    <property type="evidence" value="ECO:0007669"/>
    <property type="project" value="InterPro"/>
</dbReference>
<keyword evidence="3" id="KW-0808">Transferase</keyword>
<sequence>PPPVCPSIAVDGGAVWSEDDLMYKLGEIIKASAHVWRCEQEGAPVHVISEHEHLLQASLLTGWLQFHVATYMDNYIAGNPQALQKSGRPVKAIHSTVSLSPSM</sequence>
<dbReference type="InParanoid" id="A0A1B7MJ80"/>
<evidence type="ECO:0000256" key="5">
    <source>
        <dbReference type="ARBA" id="ARBA00023163"/>
    </source>
</evidence>
<evidence type="ECO:0000313" key="7">
    <source>
        <dbReference type="EMBL" id="OAX32638.1"/>
    </source>
</evidence>
<reference evidence="7 8" key="1">
    <citation type="submission" date="2016-06" db="EMBL/GenBank/DDBJ databases">
        <title>Comparative genomics of the ectomycorrhizal sister species Rhizopogon vinicolor and Rhizopogon vesiculosus (Basidiomycota: Boletales) reveals a divergence of the mating type B locus.</title>
        <authorList>
            <consortium name="DOE Joint Genome Institute"/>
            <person name="Mujic A.B."/>
            <person name="Kuo A."/>
            <person name="Tritt A."/>
            <person name="Lipzen A."/>
            <person name="Chen C."/>
            <person name="Johnson J."/>
            <person name="Sharma A."/>
            <person name="Barry K."/>
            <person name="Grigoriev I.V."/>
            <person name="Spatafora J.W."/>
        </authorList>
    </citation>
    <scope>NUCLEOTIDE SEQUENCE [LARGE SCALE GENOMIC DNA]</scope>
    <source>
        <strain evidence="7 8">AM-OR11-026</strain>
    </source>
</reference>
<keyword evidence="5" id="KW-0804">Transcription</keyword>
<evidence type="ECO:0000256" key="2">
    <source>
        <dbReference type="ARBA" id="ARBA00022478"/>
    </source>
</evidence>
<evidence type="ECO:0000256" key="3">
    <source>
        <dbReference type="ARBA" id="ARBA00022679"/>
    </source>
</evidence>
<dbReference type="GO" id="GO:0003899">
    <property type="term" value="F:DNA-directed RNA polymerase activity"/>
    <property type="evidence" value="ECO:0007669"/>
    <property type="project" value="UniProtKB-EC"/>
</dbReference>
<evidence type="ECO:0000256" key="1">
    <source>
        <dbReference type="ARBA" id="ARBA00012418"/>
    </source>
</evidence>
<dbReference type="STRING" id="1314800.A0A1B7MJ80"/>
<feature type="domain" description="RNA polymerase Rpb1" evidence="6">
    <location>
        <begin position="1"/>
        <end position="95"/>
    </location>
</feature>
<dbReference type="Proteomes" id="UP000092154">
    <property type="component" value="Unassembled WGS sequence"/>
</dbReference>
<dbReference type="SUPFAM" id="SSF64484">
    <property type="entry name" value="beta and beta-prime subunits of DNA dependent RNA-polymerase"/>
    <property type="match status" value="1"/>
</dbReference>
<keyword evidence="2" id="KW-0240">DNA-directed RNA polymerase</keyword>
<dbReference type="EC" id="2.7.7.6" evidence="1"/>
<accession>A0A1B7MJ80</accession>
<dbReference type="GO" id="GO:0000428">
    <property type="term" value="C:DNA-directed RNA polymerase complex"/>
    <property type="evidence" value="ECO:0007669"/>
    <property type="project" value="UniProtKB-KW"/>
</dbReference>
<dbReference type="OrthoDB" id="2654718at2759"/>
<evidence type="ECO:0000256" key="4">
    <source>
        <dbReference type="ARBA" id="ARBA00022695"/>
    </source>
</evidence>
<evidence type="ECO:0000313" key="8">
    <source>
        <dbReference type="Proteomes" id="UP000092154"/>
    </source>
</evidence>
<evidence type="ECO:0000259" key="6">
    <source>
        <dbReference type="Pfam" id="PF04997"/>
    </source>
</evidence>
<proteinExistence type="predicted"/>
<dbReference type="AlphaFoldDB" id="A0A1B7MJ80"/>
<dbReference type="Pfam" id="PF04997">
    <property type="entry name" value="RNA_pol_Rpb1_1"/>
    <property type="match status" value="1"/>
</dbReference>
<feature type="non-terminal residue" evidence="7">
    <location>
        <position position="1"/>
    </location>
</feature>
<keyword evidence="4" id="KW-0548">Nucleotidyltransferase</keyword>
<dbReference type="GO" id="GO:0006351">
    <property type="term" value="P:DNA-templated transcription"/>
    <property type="evidence" value="ECO:0007669"/>
    <property type="project" value="InterPro"/>
</dbReference>
<keyword evidence="8" id="KW-1185">Reference proteome</keyword>
<dbReference type="InterPro" id="IPR007080">
    <property type="entry name" value="RNA_pol_Rpb1_1"/>
</dbReference>
<organism evidence="7 8">
    <name type="scientific">Rhizopogon vinicolor AM-OR11-026</name>
    <dbReference type="NCBI Taxonomy" id="1314800"/>
    <lineage>
        <taxon>Eukaryota</taxon>
        <taxon>Fungi</taxon>
        <taxon>Dikarya</taxon>
        <taxon>Basidiomycota</taxon>
        <taxon>Agaricomycotina</taxon>
        <taxon>Agaricomycetes</taxon>
        <taxon>Agaricomycetidae</taxon>
        <taxon>Boletales</taxon>
        <taxon>Suillineae</taxon>
        <taxon>Rhizopogonaceae</taxon>
        <taxon>Rhizopogon</taxon>
    </lineage>
</organism>
<protein>
    <recommendedName>
        <fullName evidence="1">DNA-directed RNA polymerase</fullName>
        <ecNumber evidence="1">2.7.7.6</ecNumber>
    </recommendedName>
</protein>
<name>A0A1B7MJ80_9AGAM</name>
<gene>
    <name evidence="7" type="ORF">K503DRAFT_701729</name>
</gene>